<gene>
    <name evidence="2" type="ORF">VPR01S_01_02190</name>
</gene>
<dbReference type="GO" id="GO:0005886">
    <property type="term" value="C:plasma membrane"/>
    <property type="evidence" value="ECO:0007669"/>
    <property type="project" value="InterPro"/>
</dbReference>
<proteinExistence type="predicted"/>
<feature type="transmembrane region" description="Helical" evidence="1">
    <location>
        <begin position="123"/>
        <end position="140"/>
    </location>
</feature>
<feature type="transmembrane region" description="Helical" evidence="1">
    <location>
        <begin position="410"/>
        <end position="427"/>
    </location>
</feature>
<accession>U2ZCL0</accession>
<name>U2ZCL0_VIBPR</name>
<feature type="transmembrane region" description="Helical" evidence="1">
    <location>
        <begin position="463"/>
        <end position="484"/>
    </location>
</feature>
<keyword evidence="3" id="KW-1185">Reference proteome</keyword>
<dbReference type="EMBL" id="BATJ01000001">
    <property type="protein sequence ID" value="GAD65446.1"/>
    <property type="molecule type" value="Genomic_DNA"/>
</dbReference>
<feature type="transmembrane region" description="Helical" evidence="1">
    <location>
        <begin position="89"/>
        <end position="111"/>
    </location>
</feature>
<dbReference type="Pfam" id="PF04632">
    <property type="entry name" value="FUSC"/>
    <property type="match status" value="1"/>
</dbReference>
<dbReference type="GO" id="GO:0022857">
    <property type="term" value="F:transmembrane transporter activity"/>
    <property type="evidence" value="ECO:0007669"/>
    <property type="project" value="InterPro"/>
</dbReference>
<evidence type="ECO:0000256" key="1">
    <source>
        <dbReference type="SAM" id="Phobius"/>
    </source>
</evidence>
<feature type="transmembrane region" description="Helical" evidence="1">
    <location>
        <begin position="385"/>
        <end position="404"/>
    </location>
</feature>
<organism evidence="2 3">
    <name type="scientific">Vibrio proteolyticus NBRC 13287</name>
    <dbReference type="NCBI Taxonomy" id="1219065"/>
    <lineage>
        <taxon>Bacteria</taxon>
        <taxon>Pseudomonadati</taxon>
        <taxon>Pseudomonadota</taxon>
        <taxon>Gammaproteobacteria</taxon>
        <taxon>Vibrionales</taxon>
        <taxon>Vibrionaceae</taxon>
        <taxon>Vibrio</taxon>
    </lineage>
</organism>
<feature type="transmembrane region" description="Helical" evidence="1">
    <location>
        <begin position="37"/>
        <end position="57"/>
    </location>
</feature>
<dbReference type="eggNOG" id="COG1289">
    <property type="taxonomic scope" value="Bacteria"/>
</dbReference>
<keyword evidence="1" id="KW-0472">Membrane</keyword>
<dbReference type="AlphaFoldDB" id="U2ZCL0"/>
<comment type="caution">
    <text evidence="2">The sequence shown here is derived from an EMBL/GenBank/DDBJ whole genome shotgun (WGS) entry which is preliminary data.</text>
</comment>
<dbReference type="STRING" id="1219065.VPR01S_01_02190"/>
<feature type="transmembrane region" description="Helical" evidence="1">
    <location>
        <begin position="64"/>
        <end position="83"/>
    </location>
</feature>
<protein>
    <submittedName>
        <fullName evidence="2">Putative ArAE family transporter</fullName>
    </submittedName>
</protein>
<dbReference type="InterPro" id="IPR006726">
    <property type="entry name" value="PHBA_efflux_AaeB/fusaric-R"/>
</dbReference>
<feature type="transmembrane region" description="Helical" evidence="1">
    <location>
        <begin position="439"/>
        <end position="457"/>
    </location>
</feature>
<keyword evidence="1" id="KW-0812">Transmembrane</keyword>
<dbReference type="Proteomes" id="UP000016570">
    <property type="component" value="Unassembled WGS sequence"/>
</dbReference>
<keyword evidence="1" id="KW-1133">Transmembrane helix</keyword>
<sequence length="646" mass="74167">MCLALAVAFYFQLQQPYWSMATVAVLRQSTTGSLLTRSLARIVATVVGGVMAMIIAGWTMNEPWLLVFCAASWLALVSYVSSIQVRDNAYGIAIMGYTSSLVLFSSINSVGLESLYYTTNWRISEVIVGIVCSALMLAIMPDSSNDKLKLHQALSAMRSQLLDHAIEMWREKESDKAVSVLLGFVGRIMSVNLLRVQALWGNLESRRNKAVLNYLMHLLFRMHSQLTAMRRFFIDWEEKPESLRSHVREYLDLLKQPEPCRYQVARVLAKMYPDARNDHRYYTIWERLQHFQQLQFSYLRWLKHLNAPQASKLRAEPPKGTRVEDIIEHKQAGYNALRTFAVIVVSCAFVIGTQWDKGSSFMSLAAMMCIMFCTRPYPHLVIAPAIKAILVLAVFCFFFKFLVLVHVYDLSVFLMLLFPLLVTMKLLEGLAEPKNKAFMLFLIVMLGSLLMITDPPVYDVQSYLNSVLAMSLGPCLALLSFALVQPHKDKEWGASIIDIIRRQFSGQLRARPRMNEEHFAAFIYQHVNLALQRKDMTVRKWVLRWGVVMINVDHVLWCLRRWHSRDPVLQEAKRQVMAEVSKVIIRDAYDRKQIDELVARLKAMTDGLVTHHSSEYRMLASMVWRLRCALLPLSTANMTPQELADH</sequence>
<evidence type="ECO:0000313" key="2">
    <source>
        <dbReference type="EMBL" id="GAD65446.1"/>
    </source>
</evidence>
<reference evidence="2 3" key="1">
    <citation type="submission" date="2013-09" db="EMBL/GenBank/DDBJ databases">
        <title>Whole genome shotgun sequence of Vibrio proteolyticus NBRC 13287.</title>
        <authorList>
            <person name="Isaki S."/>
            <person name="Hosoyama A."/>
            <person name="Numata M."/>
            <person name="Hashimoto M."/>
            <person name="Hosoyama Y."/>
            <person name="Tsuchikane K."/>
            <person name="Noguchi M."/>
            <person name="Hirakata S."/>
            <person name="Ichikawa N."/>
            <person name="Ohji S."/>
            <person name="Yamazoe A."/>
            <person name="Fujita N."/>
        </authorList>
    </citation>
    <scope>NUCLEOTIDE SEQUENCE [LARGE SCALE GENOMIC DNA]</scope>
    <source>
        <strain evidence="2 3">NBRC 13287</strain>
    </source>
</reference>
<evidence type="ECO:0000313" key="3">
    <source>
        <dbReference type="Proteomes" id="UP000016570"/>
    </source>
</evidence>
<feature type="transmembrane region" description="Helical" evidence="1">
    <location>
        <begin position="336"/>
        <end position="355"/>
    </location>
</feature>